<comment type="caution">
    <text evidence="1">The sequence shown here is derived from an EMBL/GenBank/DDBJ whole genome shotgun (WGS) entry which is preliminary data.</text>
</comment>
<gene>
    <name evidence="1" type="ORF">O6H91_22G014900</name>
</gene>
<sequence>MASHTKIFLALLIIFLSIYLQLATTLHLPHVGDVSTITRSGRILGSCYFVHDCSQCTNPQCEGFVPPCCPNFF</sequence>
<evidence type="ECO:0000313" key="1">
    <source>
        <dbReference type="EMBL" id="KAJ7515484.1"/>
    </source>
</evidence>
<name>A0ACC2AF44_DIPCM</name>
<protein>
    <submittedName>
        <fullName evidence="1">Uncharacterized protein</fullName>
    </submittedName>
</protein>
<accession>A0ACC2AF44</accession>
<dbReference type="EMBL" id="CM055113">
    <property type="protein sequence ID" value="KAJ7515484.1"/>
    <property type="molecule type" value="Genomic_DNA"/>
</dbReference>
<keyword evidence="2" id="KW-1185">Reference proteome</keyword>
<proteinExistence type="predicted"/>
<reference evidence="2" key="1">
    <citation type="journal article" date="2024" name="Proc. Natl. Acad. Sci. U.S.A.">
        <title>Extraordinary preservation of gene collinearity over three hundred million years revealed in homosporous lycophytes.</title>
        <authorList>
            <person name="Li C."/>
            <person name="Wickell D."/>
            <person name="Kuo L.Y."/>
            <person name="Chen X."/>
            <person name="Nie B."/>
            <person name="Liao X."/>
            <person name="Peng D."/>
            <person name="Ji J."/>
            <person name="Jenkins J."/>
            <person name="Williams M."/>
            <person name="Shu S."/>
            <person name="Plott C."/>
            <person name="Barry K."/>
            <person name="Rajasekar S."/>
            <person name="Grimwood J."/>
            <person name="Han X."/>
            <person name="Sun S."/>
            <person name="Hou Z."/>
            <person name="He W."/>
            <person name="Dai G."/>
            <person name="Sun C."/>
            <person name="Schmutz J."/>
            <person name="Leebens-Mack J.H."/>
            <person name="Li F.W."/>
            <person name="Wang L."/>
        </authorList>
    </citation>
    <scope>NUCLEOTIDE SEQUENCE [LARGE SCALE GENOMIC DNA]</scope>
    <source>
        <strain evidence="2">cv. PW_Plant_1</strain>
    </source>
</reference>
<dbReference type="Proteomes" id="UP001162992">
    <property type="component" value="Chromosome 22"/>
</dbReference>
<evidence type="ECO:0000313" key="2">
    <source>
        <dbReference type="Proteomes" id="UP001162992"/>
    </source>
</evidence>
<organism evidence="1 2">
    <name type="scientific">Diphasiastrum complanatum</name>
    <name type="common">Issler's clubmoss</name>
    <name type="synonym">Lycopodium complanatum</name>
    <dbReference type="NCBI Taxonomy" id="34168"/>
    <lineage>
        <taxon>Eukaryota</taxon>
        <taxon>Viridiplantae</taxon>
        <taxon>Streptophyta</taxon>
        <taxon>Embryophyta</taxon>
        <taxon>Tracheophyta</taxon>
        <taxon>Lycopodiopsida</taxon>
        <taxon>Lycopodiales</taxon>
        <taxon>Lycopodiaceae</taxon>
        <taxon>Lycopodioideae</taxon>
        <taxon>Diphasiastrum</taxon>
    </lineage>
</organism>